<dbReference type="Proteomes" id="UP000694044">
    <property type="component" value="Unassembled WGS sequence"/>
</dbReference>
<dbReference type="PANTHER" id="PTHR33324:SF2">
    <property type="entry name" value="MYB_SANT-LIKE DNA-BINDING DOMAIN-CONTAINING PROTEIN"/>
    <property type="match status" value="1"/>
</dbReference>
<feature type="compositionally biased region" description="Low complexity" evidence="1">
    <location>
        <begin position="381"/>
        <end position="397"/>
    </location>
</feature>
<protein>
    <submittedName>
        <fullName evidence="2">Uncharacterized protein</fullName>
    </submittedName>
</protein>
<organism evidence="2 3">
    <name type="scientific">Phytophthora pseudosyringae</name>
    <dbReference type="NCBI Taxonomy" id="221518"/>
    <lineage>
        <taxon>Eukaryota</taxon>
        <taxon>Sar</taxon>
        <taxon>Stramenopiles</taxon>
        <taxon>Oomycota</taxon>
        <taxon>Peronosporomycetes</taxon>
        <taxon>Peronosporales</taxon>
        <taxon>Peronosporaceae</taxon>
        <taxon>Phytophthora</taxon>
    </lineage>
</organism>
<feature type="compositionally biased region" description="Acidic residues" evidence="1">
    <location>
        <begin position="398"/>
        <end position="409"/>
    </location>
</feature>
<sequence length="574" mass="62343">MTRKAKKATKDDATRVRRKTKPWGSDRARPDTPSSLEVLMAWLTTPGNAERWRREKHKGLVKEVVQALRASGIEHREGGDVQHKIRFMEIHFSAAAAHLIRTNQADAFLRGETDPETVEAVLKLCPQYRELLPVFGRRAQANGEATGGKSNGAVAVAAGGEWKKSLEKYRHTAAAEEPTQGNGGGGKDVETIPRAANGVASTGKTAGKDAGKSGGANKSEGIGQQDDVIVAAVDEENRNEKEETDRIPEAEANAESESSEEEEKPHTRVAVKTGVRSLFKTKRKQSDSEESSSEDEDSDESQEKSESESEQEEDVGGEERIPLAQPDEVDAGTTGEEGEQAERSEVDDDADKSKAEESEESEESEETEEEEVEEEPEQDSSKAAANSSGGSSSSSSESESEDGDTEEEVPPTQLKAPSDQDEGSEGDESKNDEDDNAVDVGGKDAEKPVEQNDSDAPKPIEQSESEVESESPVAKRTSRKRSSSSKSSSSSTAKRPRADSAANDATRDLEREAFVERAKQERDQRDELFQLERAKLECELQAKQVQLAMERSLARKKLLGAGIDPAEVDHVLPL</sequence>
<feature type="compositionally biased region" description="Basic and acidic residues" evidence="1">
    <location>
        <begin position="505"/>
        <end position="523"/>
    </location>
</feature>
<feature type="compositionally biased region" description="Low complexity" evidence="1">
    <location>
        <begin position="484"/>
        <end position="493"/>
    </location>
</feature>
<feature type="region of interest" description="Disordered" evidence="1">
    <location>
        <begin position="1"/>
        <end position="32"/>
    </location>
</feature>
<reference evidence="2" key="1">
    <citation type="submission" date="2021-02" db="EMBL/GenBank/DDBJ databases">
        <authorList>
            <person name="Palmer J.M."/>
        </authorList>
    </citation>
    <scope>NUCLEOTIDE SEQUENCE</scope>
    <source>
        <strain evidence="2">SCRP734</strain>
    </source>
</reference>
<dbReference type="AlphaFoldDB" id="A0A8T1WIU7"/>
<name>A0A8T1WIU7_9STRA</name>
<feature type="region of interest" description="Disordered" evidence="1">
    <location>
        <begin position="171"/>
        <end position="523"/>
    </location>
</feature>
<accession>A0A8T1WIU7</accession>
<gene>
    <name evidence="2" type="ORF">PHYPSEUDO_009540</name>
</gene>
<feature type="compositionally biased region" description="Acidic residues" evidence="1">
    <location>
        <begin position="252"/>
        <end position="262"/>
    </location>
</feature>
<evidence type="ECO:0000313" key="3">
    <source>
        <dbReference type="Proteomes" id="UP000694044"/>
    </source>
</evidence>
<feature type="compositionally biased region" description="Acidic residues" evidence="1">
    <location>
        <begin position="419"/>
        <end position="437"/>
    </location>
</feature>
<evidence type="ECO:0000256" key="1">
    <source>
        <dbReference type="SAM" id="MobiDB-lite"/>
    </source>
</evidence>
<dbReference type="PANTHER" id="PTHR33324">
    <property type="entry name" value="EXPRESSED PROTEIN"/>
    <property type="match status" value="1"/>
</dbReference>
<proteinExistence type="predicted"/>
<feature type="compositionally biased region" description="Acidic residues" evidence="1">
    <location>
        <begin position="288"/>
        <end position="300"/>
    </location>
</feature>
<dbReference type="OrthoDB" id="129923at2759"/>
<feature type="compositionally biased region" description="Basic and acidic residues" evidence="1">
    <location>
        <begin position="235"/>
        <end position="249"/>
    </location>
</feature>
<feature type="compositionally biased region" description="Basic and acidic residues" evidence="1">
    <location>
        <begin position="441"/>
        <end position="458"/>
    </location>
</feature>
<dbReference type="EMBL" id="JAGDFM010000004">
    <property type="protein sequence ID" value="KAG7393336.1"/>
    <property type="molecule type" value="Genomic_DNA"/>
</dbReference>
<comment type="caution">
    <text evidence="2">The sequence shown here is derived from an EMBL/GenBank/DDBJ whole genome shotgun (WGS) entry which is preliminary data.</text>
</comment>
<evidence type="ECO:0000313" key="2">
    <source>
        <dbReference type="EMBL" id="KAG7393336.1"/>
    </source>
</evidence>
<keyword evidence="3" id="KW-1185">Reference proteome</keyword>
<feature type="compositionally biased region" description="Acidic residues" evidence="1">
    <location>
        <begin position="357"/>
        <end position="378"/>
    </location>
</feature>